<evidence type="ECO:0000313" key="1">
    <source>
        <dbReference type="EMBL" id="KAI4341619.1"/>
    </source>
</evidence>
<accession>A0ACB9P1Q1</accession>
<gene>
    <name evidence="1" type="ORF">MLD38_026319</name>
</gene>
<comment type="caution">
    <text evidence="1">The sequence shown here is derived from an EMBL/GenBank/DDBJ whole genome shotgun (WGS) entry which is preliminary data.</text>
</comment>
<name>A0ACB9P1Q1_9MYRT</name>
<dbReference type="EMBL" id="CM042886">
    <property type="protein sequence ID" value="KAI4341619.1"/>
    <property type="molecule type" value="Genomic_DNA"/>
</dbReference>
<evidence type="ECO:0000313" key="2">
    <source>
        <dbReference type="Proteomes" id="UP001057402"/>
    </source>
</evidence>
<organism evidence="1 2">
    <name type="scientific">Melastoma candidum</name>
    <dbReference type="NCBI Taxonomy" id="119954"/>
    <lineage>
        <taxon>Eukaryota</taxon>
        <taxon>Viridiplantae</taxon>
        <taxon>Streptophyta</taxon>
        <taxon>Embryophyta</taxon>
        <taxon>Tracheophyta</taxon>
        <taxon>Spermatophyta</taxon>
        <taxon>Magnoliopsida</taxon>
        <taxon>eudicotyledons</taxon>
        <taxon>Gunneridae</taxon>
        <taxon>Pentapetalae</taxon>
        <taxon>rosids</taxon>
        <taxon>malvids</taxon>
        <taxon>Myrtales</taxon>
        <taxon>Melastomataceae</taxon>
        <taxon>Melastomatoideae</taxon>
        <taxon>Melastomateae</taxon>
        <taxon>Melastoma</taxon>
    </lineage>
</organism>
<reference evidence="2" key="1">
    <citation type="journal article" date="2023" name="Front. Plant Sci.">
        <title>Chromosomal-level genome assembly of Melastoma candidum provides insights into trichome evolution.</title>
        <authorList>
            <person name="Zhong Y."/>
            <person name="Wu W."/>
            <person name="Sun C."/>
            <person name="Zou P."/>
            <person name="Liu Y."/>
            <person name="Dai S."/>
            <person name="Zhou R."/>
        </authorList>
    </citation>
    <scope>NUCLEOTIDE SEQUENCE [LARGE SCALE GENOMIC DNA]</scope>
</reference>
<dbReference type="Proteomes" id="UP001057402">
    <property type="component" value="Chromosome 7"/>
</dbReference>
<proteinExistence type="predicted"/>
<protein>
    <submittedName>
        <fullName evidence="1">Uncharacterized protein</fullName>
    </submittedName>
</protein>
<sequence>MRGGRRGFCHVSLAFNLKLLNYLQSFVGISIVLYSSWMLVYWNDHHPFPPYPAPAPAPSSSSAAPSDTSFRSRVLGFGYEDGLGSVVSSFELPASLVWLPAPWCLLIYSFMGVGIMLCSISFIGCIAAEALHGCCLCFYVVLVSLLLTAEASLVAFIALDRHWEQDLPSDPTGELDSLLSFIHSNADICKWIGIAVLAVQGLSLMVPTQNSVKGDGRSGHSDLWSSPHSGKVWVEWWQ</sequence>
<keyword evidence="2" id="KW-1185">Reference proteome</keyword>